<protein>
    <submittedName>
        <fullName evidence="4">Carbon monoxide dehydrogenase</fullName>
    </submittedName>
</protein>
<accession>A0A437S919</accession>
<gene>
    <name evidence="4" type="ORF">EF514_03530</name>
</gene>
<dbReference type="SUPFAM" id="SSF55447">
    <property type="entry name" value="CO dehydrogenase flavoprotein C-terminal domain-like"/>
    <property type="match status" value="1"/>
</dbReference>
<evidence type="ECO:0000256" key="1">
    <source>
        <dbReference type="ARBA" id="ARBA00022630"/>
    </source>
</evidence>
<organism evidence="4 5">
    <name type="scientific">Anaerosphaera multitolerans</name>
    <dbReference type="NCBI Taxonomy" id="2487351"/>
    <lineage>
        <taxon>Bacteria</taxon>
        <taxon>Bacillati</taxon>
        <taxon>Bacillota</taxon>
        <taxon>Tissierellia</taxon>
        <taxon>Tissierellales</taxon>
        <taxon>Peptoniphilaceae</taxon>
        <taxon>Anaerosphaera</taxon>
    </lineage>
</organism>
<sequence>MFYAPKSEEELIDVLKVADDNTYIIAGGTDLIIKLKNKKIVDFSVIDITKINLWKNIVEDEENIYIGSLITMTELCNSELIKTKLPALYRAAYELGSTQIRNKATIGGNISNASQSADTLLALYAYDAKVKIIKGDGKERLVNIEDFITGREKTILTKDEAVKEIIIKKEDAVSTFRKVGSRKAVTISKVSCALKTEIDERGKVKGIKIFLGAVGVKPVRADLIEKVFLNNSLKEINFDLLVDASFNQIEKAIPNRVSKYYKRVAIEGLMEEVLGDLIE</sequence>
<dbReference type="InterPro" id="IPR016166">
    <property type="entry name" value="FAD-bd_PCMH"/>
</dbReference>
<comment type="caution">
    <text evidence="4">The sequence shown here is derived from an EMBL/GenBank/DDBJ whole genome shotgun (WGS) entry which is preliminary data.</text>
</comment>
<dbReference type="Pfam" id="PF00941">
    <property type="entry name" value="FAD_binding_5"/>
    <property type="match status" value="1"/>
</dbReference>
<dbReference type="Pfam" id="PF03450">
    <property type="entry name" value="CO_deh_flav_C"/>
    <property type="match status" value="1"/>
</dbReference>
<reference evidence="4 5" key="1">
    <citation type="submission" date="2018-11" db="EMBL/GenBank/DDBJ databases">
        <title>Genome sequencing and assembly of Anaerosphaera sp. nov., GS7-6-2.</title>
        <authorList>
            <person name="Rettenmaier R."/>
            <person name="Liebl W."/>
            <person name="Zverlov V."/>
        </authorList>
    </citation>
    <scope>NUCLEOTIDE SEQUENCE [LARGE SCALE GENOMIC DNA]</scope>
    <source>
        <strain evidence="4 5">GS7-6-2</strain>
    </source>
</reference>
<dbReference type="PROSITE" id="PS51387">
    <property type="entry name" value="FAD_PCMH"/>
    <property type="match status" value="1"/>
</dbReference>
<dbReference type="SUPFAM" id="SSF56176">
    <property type="entry name" value="FAD-binding/transporter-associated domain-like"/>
    <property type="match status" value="1"/>
</dbReference>
<dbReference type="InterPro" id="IPR036683">
    <property type="entry name" value="CO_DH_flav_C_dom_sf"/>
</dbReference>
<dbReference type="InterPro" id="IPR016167">
    <property type="entry name" value="FAD-bd_PCMH_sub1"/>
</dbReference>
<dbReference type="AlphaFoldDB" id="A0A437S919"/>
<dbReference type="PANTHER" id="PTHR42659:SF9">
    <property type="entry name" value="XANTHINE DEHYDROGENASE FAD-BINDING SUBUNIT XDHB-RELATED"/>
    <property type="match status" value="1"/>
</dbReference>
<keyword evidence="1" id="KW-0285">Flavoprotein</keyword>
<dbReference type="PANTHER" id="PTHR42659">
    <property type="entry name" value="XANTHINE DEHYDROGENASE SUBUNIT C-RELATED"/>
    <property type="match status" value="1"/>
</dbReference>
<keyword evidence="2" id="KW-0560">Oxidoreductase</keyword>
<dbReference type="InterPro" id="IPR051312">
    <property type="entry name" value="Diverse_Substr_Oxidored"/>
</dbReference>
<feature type="domain" description="FAD-binding PCMH-type" evidence="3">
    <location>
        <begin position="1"/>
        <end position="172"/>
    </location>
</feature>
<dbReference type="Gene3D" id="3.30.465.10">
    <property type="match status" value="1"/>
</dbReference>
<dbReference type="SMART" id="SM01092">
    <property type="entry name" value="CO_deh_flav_C"/>
    <property type="match status" value="1"/>
</dbReference>
<dbReference type="InterPro" id="IPR002346">
    <property type="entry name" value="Mopterin_DH_FAD-bd"/>
</dbReference>
<evidence type="ECO:0000313" key="5">
    <source>
        <dbReference type="Proteomes" id="UP000288812"/>
    </source>
</evidence>
<dbReference type="Proteomes" id="UP000288812">
    <property type="component" value="Unassembled WGS sequence"/>
</dbReference>
<dbReference type="Gene3D" id="3.30.390.50">
    <property type="entry name" value="CO dehydrogenase flavoprotein, C-terminal domain"/>
    <property type="match status" value="1"/>
</dbReference>
<dbReference type="InterPro" id="IPR016169">
    <property type="entry name" value="FAD-bd_PCMH_sub2"/>
</dbReference>
<dbReference type="GO" id="GO:0071949">
    <property type="term" value="F:FAD binding"/>
    <property type="evidence" value="ECO:0007669"/>
    <property type="project" value="InterPro"/>
</dbReference>
<dbReference type="EMBL" id="RLIH01000003">
    <property type="protein sequence ID" value="RVU55354.1"/>
    <property type="molecule type" value="Genomic_DNA"/>
</dbReference>
<evidence type="ECO:0000256" key="2">
    <source>
        <dbReference type="ARBA" id="ARBA00023002"/>
    </source>
</evidence>
<dbReference type="GO" id="GO:0016491">
    <property type="term" value="F:oxidoreductase activity"/>
    <property type="evidence" value="ECO:0007669"/>
    <property type="project" value="UniProtKB-KW"/>
</dbReference>
<proteinExistence type="predicted"/>
<dbReference type="InterPro" id="IPR005107">
    <property type="entry name" value="CO_DH_flav_C"/>
</dbReference>
<keyword evidence="5" id="KW-1185">Reference proteome</keyword>
<name>A0A437S919_9FIRM</name>
<dbReference type="InterPro" id="IPR036318">
    <property type="entry name" value="FAD-bd_PCMH-like_sf"/>
</dbReference>
<evidence type="ECO:0000259" key="3">
    <source>
        <dbReference type="PROSITE" id="PS51387"/>
    </source>
</evidence>
<dbReference type="Gene3D" id="3.30.43.10">
    <property type="entry name" value="Uridine Diphospho-n-acetylenolpyruvylglucosamine Reductase, domain 2"/>
    <property type="match status" value="1"/>
</dbReference>
<evidence type="ECO:0000313" key="4">
    <source>
        <dbReference type="EMBL" id="RVU55354.1"/>
    </source>
</evidence>
<dbReference type="RefSeq" id="WP_127723886.1">
    <property type="nucleotide sequence ID" value="NZ_RLIH01000003.1"/>
</dbReference>
<dbReference type="OrthoDB" id="9774454at2"/>